<keyword evidence="1 2" id="KW-0732">Signal</keyword>
<evidence type="ECO:0000313" key="3">
    <source>
        <dbReference type="EMBL" id="OWT63715.1"/>
    </source>
</evidence>
<feature type="signal peptide" evidence="2">
    <location>
        <begin position="1"/>
        <end position="29"/>
    </location>
</feature>
<feature type="chain" id="PRO_5012330139" evidence="2">
    <location>
        <begin position="30"/>
        <end position="449"/>
    </location>
</feature>
<dbReference type="Pfam" id="PF13343">
    <property type="entry name" value="SBP_bac_6"/>
    <property type="match status" value="1"/>
</dbReference>
<dbReference type="GO" id="GO:0030288">
    <property type="term" value="C:outer membrane-bounded periplasmic space"/>
    <property type="evidence" value="ECO:0007669"/>
    <property type="project" value="TreeGrafter"/>
</dbReference>
<organism evidence="3 4">
    <name type="scientific">Candidimonas nitroreducens</name>
    <dbReference type="NCBI Taxonomy" id="683354"/>
    <lineage>
        <taxon>Bacteria</taxon>
        <taxon>Pseudomonadati</taxon>
        <taxon>Pseudomonadota</taxon>
        <taxon>Betaproteobacteria</taxon>
        <taxon>Burkholderiales</taxon>
        <taxon>Alcaligenaceae</taxon>
        <taxon>Candidimonas</taxon>
    </lineage>
</organism>
<name>A0A225MR87_9BURK</name>
<dbReference type="SUPFAM" id="SSF53850">
    <property type="entry name" value="Periplasmic binding protein-like II"/>
    <property type="match status" value="1"/>
</dbReference>
<proteinExistence type="predicted"/>
<gene>
    <name evidence="3" type="ORF">CEY11_05185</name>
</gene>
<reference evidence="4" key="1">
    <citation type="submission" date="2017-06" db="EMBL/GenBank/DDBJ databases">
        <title>Herbaspirillum phytohormonus sp. nov., isolated from the root nodule of Robinia pseudoacacia in lead-zinc mine.</title>
        <authorList>
            <person name="Fan M."/>
            <person name="Lin Y."/>
        </authorList>
    </citation>
    <scope>NUCLEOTIDE SEQUENCE [LARGE SCALE GENOMIC DNA]</scope>
    <source>
        <strain evidence="4">SC-089</strain>
    </source>
</reference>
<dbReference type="PANTHER" id="PTHR30006">
    <property type="entry name" value="THIAMINE-BINDING PERIPLASMIC PROTEIN-RELATED"/>
    <property type="match status" value="1"/>
</dbReference>
<dbReference type="AlphaFoldDB" id="A0A225MR87"/>
<keyword evidence="4" id="KW-1185">Reference proteome</keyword>
<evidence type="ECO:0000256" key="2">
    <source>
        <dbReference type="SAM" id="SignalP"/>
    </source>
</evidence>
<dbReference type="Gene3D" id="3.40.190.10">
    <property type="entry name" value="Periplasmic binding protein-like II"/>
    <property type="match status" value="2"/>
</dbReference>
<dbReference type="OrthoDB" id="366726at2"/>
<accession>A0A225MR87</accession>
<evidence type="ECO:0000256" key="1">
    <source>
        <dbReference type="ARBA" id="ARBA00022729"/>
    </source>
</evidence>
<dbReference type="EMBL" id="NJIH01000003">
    <property type="protein sequence ID" value="OWT63715.1"/>
    <property type="molecule type" value="Genomic_DNA"/>
</dbReference>
<protein>
    <submittedName>
        <fullName evidence="3">ABC transporter substrate-binding protein</fullName>
    </submittedName>
</protein>
<sequence>MKPNRKIWASAFAFTAAAGTFFAASAAAAADTELVIVTSFAPDQTVVFKNAFTKAHPDIKLNIINKGTASGVKYLQETAGNNKTDLFWVSSPDAFEVLKANHLLEKYAPDTKGTASEISGYQIDDPDGYFFGFALSGYGYMWNTRYLQSYKLPVPQTWEDLTKPIYYGHLGISAPSRSGTTHLEIETILQAQGWDKGWATIKKMASNAKRITNRSFGVPEGVDSGEFGIGIVIDYFGFTSKAAGFPVEFHYPPATTLVPATIGVVANAPHKQAAHEFVNFVLSPQGQALLFNPKVMRLPVNKEAYKNAPAGIPNPFEGQIKASVHFNSDLSQSRYNVVNSLYDVMITYRFSELRAAVKAIDEAEAALKSSSKPEAKKLLDEAKALVYGVPITEQKASEKDFSAAFTGKRKKATDKVTGRQAEFEKDWDNHAVANYRKAEDLAKQAKSMA</sequence>
<comment type="caution">
    <text evidence="3">The sequence shown here is derived from an EMBL/GenBank/DDBJ whole genome shotgun (WGS) entry which is preliminary data.</text>
</comment>
<evidence type="ECO:0000313" key="4">
    <source>
        <dbReference type="Proteomes" id="UP000214603"/>
    </source>
</evidence>
<dbReference type="RefSeq" id="WP_088602294.1">
    <property type="nucleotide sequence ID" value="NZ_NJIH01000003.1"/>
</dbReference>
<dbReference type="PANTHER" id="PTHR30006:SF25">
    <property type="entry name" value="PHOSPHOGLYCERATE TRANSPORT REGULATORY PROTEIN PGTC"/>
    <property type="match status" value="1"/>
</dbReference>
<dbReference type="Proteomes" id="UP000214603">
    <property type="component" value="Unassembled WGS sequence"/>
</dbReference>